<keyword evidence="2" id="KW-0560">Oxidoreductase</keyword>
<evidence type="ECO:0000313" key="5">
    <source>
        <dbReference type="Proteomes" id="UP001430172"/>
    </source>
</evidence>
<dbReference type="Gene3D" id="3.40.50.720">
    <property type="entry name" value="NAD(P)-binding Rossmann-like Domain"/>
    <property type="match status" value="1"/>
</dbReference>
<dbReference type="InterPro" id="IPR002347">
    <property type="entry name" value="SDR_fam"/>
</dbReference>
<dbReference type="PRINTS" id="PR00081">
    <property type="entry name" value="GDHRDH"/>
</dbReference>
<name>A0ABS2CMN4_9MICO</name>
<dbReference type="Proteomes" id="UP001430172">
    <property type="component" value="Unassembled WGS sequence"/>
</dbReference>
<dbReference type="PROSITE" id="PS00061">
    <property type="entry name" value="ADH_SHORT"/>
    <property type="match status" value="1"/>
</dbReference>
<dbReference type="PRINTS" id="PR00080">
    <property type="entry name" value="SDRFAMILY"/>
</dbReference>
<evidence type="ECO:0000313" key="4">
    <source>
        <dbReference type="EMBL" id="MBM6401133.1"/>
    </source>
</evidence>
<accession>A0ABS2CMN4</accession>
<evidence type="ECO:0000256" key="3">
    <source>
        <dbReference type="RuleBase" id="RU000363"/>
    </source>
</evidence>
<dbReference type="CDD" id="cd05233">
    <property type="entry name" value="SDR_c"/>
    <property type="match status" value="1"/>
</dbReference>
<sequence length="248" mass="24886">MGSVARTAVVTGGGDGLGRAVGLALARHGAHVVVADRDPAAAEATARDVLREGGAATGVACDVTRDTDLRALVAVADDLGGADVIVNNAGGWGGADAQYPEADVEQWSAVLDLNLRAPMLLLQLCLPGMRRRGWGRVVNVASSAALGTGAYGSPPYAAAKAGLIRLTTSLAGLADDGVRVTGVVPGWVGLPRAHAELAALDPVERAARPPLVPPGLVADEVLALVTGDAVAGTVVSLPGGREREVLPV</sequence>
<dbReference type="PANTHER" id="PTHR42760:SF133">
    <property type="entry name" value="3-OXOACYL-[ACYL-CARRIER-PROTEIN] REDUCTASE"/>
    <property type="match status" value="1"/>
</dbReference>
<evidence type="ECO:0000256" key="1">
    <source>
        <dbReference type="ARBA" id="ARBA00006484"/>
    </source>
</evidence>
<comment type="similarity">
    <text evidence="1 3">Belongs to the short-chain dehydrogenases/reductases (SDR) family.</text>
</comment>
<comment type="caution">
    <text evidence="4">The sequence shown here is derived from an EMBL/GenBank/DDBJ whole genome shotgun (WGS) entry which is preliminary data.</text>
</comment>
<dbReference type="RefSeq" id="WP_204131588.1">
    <property type="nucleotide sequence ID" value="NZ_JAFDVD010000012.1"/>
</dbReference>
<dbReference type="EMBL" id="JAFDVD010000012">
    <property type="protein sequence ID" value="MBM6401133.1"/>
    <property type="molecule type" value="Genomic_DNA"/>
</dbReference>
<dbReference type="PANTHER" id="PTHR42760">
    <property type="entry name" value="SHORT-CHAIN DEHYDROGENASES/REDUCTASES FAMILY MEMBER"/>
    <property type="match status" value="1"/>
</dbReference>
<reference evidence="4" key="1">
    <citation type="submission" date="2021-02" db="EMBL/GenBank/DDBJ databases">
        <title>Phycicoccus sp. MQZ13P-5T, whole genome shotgun sequence.</title>
        <authorList>
            <person name="Tuo L."/>
        </authorList>
    </citation>
    <scope>NUCLEOTIDE SEQUENCE</scope>
    <source>
        <strain evidence="4">MQZ13P-5</strain>
    </source>
</reference>
<organism evidence="4 5">
    <name type="scientific">Phycicoccus sonneratiae</name>
    <dbReference type="NCBI Taxonomy" id="2807628"/>
    <lineage>
        <taxon>Bacteria</taxon>
        <taxon>Bacillati</taxon>
        <taxon>Actinomycetota</taxon>
        <taxon>Actinomycetes</taxon>
        <taxon>Micrococcales</taxon>
        <taxon>Intrasporangiaceae</taxon>
        <taxon>Phycicoccus</taxon>
    </lineage>
</organism>
<protein>
    <submittedName>
        <fullName evidence="4">SDR family oxidoreductase</fullName>
    </submittedName>
</protein>
<proteinExistence type="inferred from homology"/>
<dbReference type="Pfam" id="PF00106">
    <property type="entry name" value="adh_short"/>
    <property type="match status" value="1"/>
</dbReference>
<gene>
    <name evidence="4" type="ORF">JQN70_12095</name>
</gene>
<dbReference type="SUPFAM" id="SSF51735">
    <property type="entry name" value="NAD(P)-binding Rossmann-fold domains"/>
    <property type="match status" value="1"/>
</dbReference>
<dbReference type="InterPro" id="IPR036291">
    <property type="entry name" value="NAD(P)-bd_dom_sf"/>
</dbReference>
<evidence type="ECO:0000256" key="2">
    <source>
        <dbReference type="ARBA" id="ARBA00023002"/>
    </source>
</evidence>
<dbReference type="InterPro" id="IPR020904">
    <property type="entry name" value="Sc_DH/Rdtase_CS"/>
</dbReference>
<keyword evidence="5" id="KW-1185">Reference proteome</keyword>